<evidence type="ECO:0000313" key="2">
    <source>
        <dbReference type="Proteomes" id="UP001279734"/>
    </source>
</evidence>
<dbReference type="Gene3D" id="3.30.530.20">
    <property type="match status" value="1"/>
</dbReference>
<evidence type="ECO:0000313" key="1">
    <source>
        <dbReference type="EMBL" id="GMH22981.1"/>
    </source>
</evidence>
<dbReference type="PANTHER" id="PTHR34560">
    <property type="entry name" value="POLYKETIDE CYCLASE/DEHYDRASE/LIPID TRANSPORT SUPERFAMILY PROTEIN"/>
    <property type="match status" value="1"/>
</dbReference>
<dbReference type="AlphaFoldDB" id="A0AAD3Y0V9"/>
<proteinExistence type="predicted"/>
<dbReference type="PANTHER" id="PTHR34560:SF1">
    <property type="entry name" value="START DOMAIN-CONTAINING PROTEIN"/>
    <property type="match status" value="1"/>
</dbReference>
<dbReference type="Proteomes" id="UP001279734">
    <property type="component" value="Unassembled WGS sequence"/>
</dbReference>
<protein>
    <submittedName>
        <fullName evidence="1">Uncharacterized protein</fullName>
    </submittedName>
</protein>
<reference evidence="1" key="1">
    <citation type="submission" date="2023-05" db="EMBL/GenBank/DDBJ databases">
        <title>Nepenthes gracilis genome sequencing.</title>
        <authorList>
            <person name="Fukushima K."/>
        </authorList>
    </citation>
    <scope>NUCLEOTIDE SEQUENCE</scope>
    <source>
        <strain evidence="1">SING2019-196</strain>
    </source>
</reference>
<dbReference type="EMBL" id="BSYO01000025">
    <property type="protein sequence ID" value="GMH22981.1"/>
    <property type="molecule type" value="Genomic_DNA"/>
</dbReference>
<sequence length="245" mass="27926">MPPRSFPIDQVRGVKSSHIHAPGIIKDLKMGRTKGGIAQYREKLDRTLESGRLTDGETLKALVKDHILRSQVIDGYIDDVIAKRTAELSNLLDMLRSASDSYNRSAHHKLHASWKLKQDNEDFRVMYREGPQGSPFHTLLVEGYIDAPIDVCLCVSWEAALYPTWFPETRIPTFKIIAAKCLQKVRIGEQISLVRVKLSWPLSNREAVMHFCEFEYFEDDLIVVLMKTVPDEDGIHGGSPWLHQC</sequence>
<keyword evidence="2" id="KW-1185">Reference proteome</keyword>
<gene>
    <name evidence="1" type="ORF">Nepgr_024824</name>
</gene>
<name>A0AAD3Y0V9_NEPGR</name>
<organism evidence="1 2">
    <name type="scientific">Nepenthes gracilis</name>
    <name type="common">Slender pitcher plant</name>
    <dbReference type="NCBI Taxonomy" id="150966"/>
    <lineage>
        <taxon>Eukaryota</taxon>
        <taxon>Viridiplantae</taxon>
        <taxon>Streptophyta</taxon>
        <taxon>Embryophyta</taxon>
        <taxon>Tracheophyta</taxon>
        <taxon>Spermatophyta</taxon>
        <taxon>Magnoliopsida</taxon>
        <taxon>eudicotyledons</taxon>
        <taxon>Gunneridae</taxon>
        <taxon>Pentapetalae</taxon>
        <taxon>Caryophyllales</taxon>
        <taxon>Nepenthaceae</taxon>
        <taxon>Nepenthes</taxon>
    </lineage>
</organism>
<dbReference type="InterPro" id="IPR023393">
    <property type="entry name" value="START-like_dom_sf"/>
</dbReference>
<dbReference type="SUPFAM" id="SSF55961">
    <property type="entry name" value="Bet v1-like"/>
    <property type="match status" value="1"/>
</dbReference>
<comment type="caution">
    <text evidence="1">The sequence shown here is derived from an EMBL/GenBank/DDBJ whole genome shotgun (WGS) entry which is preliminary data.</text>
</comment>
<accession>A0AAD3Y0V9</accession>